<gene>
    <name evidence="2" type="ORF">CITCOLO1_LOCUS4362</name>
</gene>
<feature type="transmembrane region" description="Helical" evidence="1">
    <location>
        <begin position="6"/>
        <end position="26"/>
    </location>
</feature>
<dbReference type="PANTHER" id="PTHR38396:SF1">
    <property type="entry name" value="TRANSMEMBRANE PROTEIN"/>
    <property type="match status" value="1"/>
</dbReference>
<organism evidence="2 3">
    <name type="scientific">Citrullus colocynthis</name>
    <name type="common">colocynth</name>
    <dbReference type="NCBI Taxonomy" id="252529"/>
    <lineage>
        <taxon>Eukaryota</taxon>
        <taxon>Viridiplantae</taxon>
        <taxon>Streptophyta</taxon>
        <taxon>Embryophyta</taxon>
        <taxon>Tracheophyta</taxon>
        <taxon>Spermatophyta</taxon>
        <taxon>Magnoliopsida</taxon>
        <taxon>eudicotyledons</taxon>
        <taxon>Gunneridae</taxon>
        <taxon>Pentapetalae</taxon>
        <taxon>rosids</taxon>
        <taxon>fabids</taxon>
        <taxon>Cucurbitales</taxon>
        <taxon>Cucurbitaceae</taxon>
        <taxon>Benincaseae</taxon>
        <taxon>Citrullus</taxon>
    </lineage>
</organism>
<keyword evidence="3" id="KW-1185">Reference proteome</keyword>
<reference evidence="2 3" key="1">
    <citation type="submission" date="2024-03" db="EMBL/GenBank/DDBJ databases">
        <authorList>
            <person name="Gkanogiannis A."/>
            <person name="Becerra Lopez-Lavalle L."/>
        </authorList>
    </citation>
    <scope>NUCLEOTIDE SEQUENCE [LARGE SCALE GENOMIC DNA]</scope>
</reference>
<proteinExistence type="predicted"/>
<keyword evidence="1" id="KW-0812">Transmembrane</keyword>
<evidence type="ECO:0000313" key="2">
    <source>
        <dbReference type="EMBL" id="CAK9312664.1"/>
    </source>
</evidence>
<dbReference type="EMBL" id="OZ021745">
    <property type="protein sequence ID" value="CAK9312664.1"/>
    <property type="molecule type" value="Genomic_DNA"/>
</dbReference>
<evidence type="ECO:0000313" key="3">
    <source>
        <dbReference type="Proteomes" id="UP001642487"/>
    </source>
</evidence>
<sequence length="121" mass="13175">MTPRAYVLIFFFWSLLTILTPALVFLSENSKPFESTDGDNGGIKMSRKVVGLTRKYEMFKVLAEEQSAPVTIPTPITAPTPSPSPAPGAAIRVRRFMADAGKLTLTTLKGLESSTLTEGRK</sequence>
<dbReference type="PANTHER" id="PTHR38396">
    <property type="entry name" value="TRANSMEMBRANE PROTEIN"/>
    <property type="match status" value="1"/>
</dbReference>
<protein>
    <submittedName>
        <fullName evidence="2">Uncharacterized protein</fullName>
    </submittedName>
</protein>
<name>A0ABP0XWY1_9ROSI</name>
<keyword evidence="1" id="KW-1133">Transmembrane helix</keyword>
<keyword evidence="1" id="KW-0472">Membrane</keyword>
<evidence type="ECO:0000256" key="1">
    <source>
        <dbReference type="SAM" id="Phobius"/>
    </source>
</evidence>
<accession>A0ABP0XWY1</accession>
<dbReference type="Proteomes" id="UP001642487">
    <property type="component" value="Chromosome 11"/>
</dbReference>